<keyword evidence="7 14" id="KW-0418">Kinase</keyword>
<evidence type="ECO:0000256" key="3">
    <source>
        <dbReference type="ARBA" id="ARBA00012438"/>
    </source>
</evidence>
<accession>A0ABW4MZT4</accession>
<feature type="transmembrane region" description="Helical" evidence="12">
    <location>
        <begin position="12"/>
        <end position="32"/>
    </location>
</feature>
<comment type="subcellular location">
    <subcellularLocation>
        <location evidence="2">Membrane</location>
        <topology evidence="2">Multi-pass membrane protein</topology>
    </subcellularLocation>
</comment>
<dbReference type="InterPro" id="IPR000014">
    <property type="entry name" value="PAS"/>
</dbReference>
<dbReference type="PRINTS" id="PR00344">
    <property type="entry name" value="BCTRLSENSOR"/>
</dbReference>
<comment type="catalytic activity">
    <reaction evidence="1">
        <text>ATP + protein L-histidine = ADP + protein N-phospho-L-histidine.</text>
        <dbReference type="EC" id="2.7.13.3"/>
    </reaction>
</comment>
<dbReference type="InterPro" id="IPR050351">
    <property type="entry name" value="BphY/WalK/GraS-like"/>
</dbReference>
<comment type="caution">
    <text evidence="14">The sequence shown here is derived from an EMBL/GenBank/DDBJ whole genome shotgun (WGS) entry which is preliminary data.</text>
</comment>
<reference evidence="15" key="1">
    <citation type="journal article" date="2019" name="Int. J. Syst. Evol. Microbiol.">
        <title>The Global Catalogue of Microorganisms (GCM) 10K type strain sequencing project: providing services to taxonomists for standard genome sequencing and annotation.</title>
        <authorList>
            <consortium name="The Broad Institute Genomics Platform"/>
            <consortium name="The Broad Institute Genome Sequencing Center for Infectious Disease"/>
            <person name="Wu L."/>
            <person name="Ma J."/>
        </authorList>
    </citation>
    <scope>NUCLEOTIDE SEQUENCE [LARGE SCALE GENOMIC DNA]</scope>
    <source>
        <strain evidence="15">DFY28</strain>
    </source>
</reference>
<evidence type="ECO:0000313" key="14">
    <source>
        <dbReference type="EMBL" id="MFD1783216.1"/>
    </source>
</evidence>
<organism evidence="14 15">
    <name type="scientific">Phenylobacterium terrae</name>
    <dbReference type="NCBI Taxonomy" id="2665495"/>
    <lineage>
        <taxon>Bacteria</taxon>
        <taxon>Pseudomonadati</taxon>
        <taxon>Pseudomonadota</taxon>
        <taxon>Alphaproteobacteria</taxon>
        <taxon>Caulobacterales</taxon>
        <taxon>Caulobacteraceae</taxon>
        <taxon>Phenylobacterium</taxon>
    </lineage>
</organism>
<keyword evidence="10" id="KW-0902">Two-component regulatory system</keyword>
<evidence type="ECO:0000256" key="8">
    <source>
        <dbReference type="ARBA" id="ARBA00022840"/>
    </source>
</evidence>
<dbReference type="SMART" id="SM00387">
    <property type="entry name" value="HATPase_c"/>
    <property type="match status" value="1"/>
</dbReference>
<dbReference type="EC" id="2.7.13.3" evidence="3"/>
<dbReference type="SUPFAM" id="SSF55874">
    <property type="entry name" value="ATPase domain of HSP90 chaperone/DNA topoisomerase II/histidine kinase"/>
    <property type="match status" value="1"/>
</dbReference>
<evidence type="ECO:0000256" key="4">
    <source>
        <dbReference type="ARBA" id="ARBA00022679"/>
    </source>
</evidence>
<proteinExistence type="predicted"/>
<feature type="domain" description="Histidine kinase" evidence="13">
    <location>
        <begin position="227"/>
        <end position="433"/>
    </location>
</feature>
<dbReference type="GO" id="GO:0016301">
    <property type="term" value="F:kinase activity"/>
    <property type="evidence" value="ECO:0007669"/>
    <property type="project" value="UniProtKB-KW"/>
</dbReference>
<sequence length="433" mass="44854">MDFSARGPAGFAAGVTLRAAGIGALAFAALYLAQSRQLYATALVLLGLALLVGLDLARSIGAADRLMAQFVDGLLAEGYERPTGGGAGVRRLDAAIARALATLDRTRAERQRRIDYLQALVDNVQAAVLVLDPAGHVEFANRAARRRLGEASGPLAALPALGPAAGLLASAAPGSREIVTLGDGARMLASTAGFAAEGGVRRLIALQSLAGDLDAVELNAWHDLVRILSHEMMNSLTPICSLAESLAARAADPEAAEALEVIARRGEGLMSFVDRYRRLADLPPAAKVRVPLSELVGRVDRLMSPQMRAAGVAYAVAAPEAGLAVQADPDLLEQALINLLKNGLEAARGSPGAAVRLSCADAGEAVAIVIEDTGPGLTPHDLERAFTPFFTTKPGGSGVGLSLARQIALAHRGRLDYAPGRPGARFTLTLAKD</sequence>
<dbReference type="InterPro" id="IPR036890">
    <property type="entry name" value="HATPase_C_sf"/>
</dbReference>
<dbReference type="InterPro" id="IPR036097">
    <property type="entry name" value="HisK_dim/P_sf"/>
</dbReference>
<keyword evidence="5 12" id="KW-0812">Transmembrane</keyword>
<dbReference type="Gene3D" id="3.30.450.20">
    <property type="entry name" value="PAS domain"/>
    <property type="match status" value="1"/>
</dbReference>
<dbReference type="Gene3D" id="3.30.565.10">
    <property type="entry name" value="Histidine kinase-like ATPase, C-terminal domain"/>
    <property type="match status" value="1"/>
</dbReference>
<dbReference type="Proteomes" id="UP001597237">
    <property type="component" value="Unassembled WGS sequence"/>
</dbReference>
<dbReference type="EMBL" id="JBHUEY010000001">
    <property type="protein sequence ID" value="MFD1783216.1"/>
    <property type="molecule type" value="Genomic_DNA"/>
</dbReference>
<evidence type="ECO:0000256" key="11">
    <source>
        <dbReference type="ARBA" id="ARBA00023136"/>
    </source>
</evidence>
<keyword evidence="11 12" id="KW-0472">Membrane</keyword>
<evidence type="ECO:0000256" key="7">
    <source>
        <dbReference type="ARBA" id="ARBA00022777"/>
    </source>
</evidence>
<keyword evidence="9 12" id="KW-1133">Transmembrane helix</keyword>
<evidence type="ECO:0000256" key="12">
    <source>
        <dbReference type="SAM" id="Phobius"/>
    </source>
</evidence>
<dbReference type="Pfam" id="PF13188">
    <property type="entry name" value="PAS_8"/>
    <property type="match status" value="1"/>
</dbReference>
<dbReference type="Pfam" id="PF02518">
    <property type="entry name" value="HATPase_c"/>
    <property type="match status" value="1"/>
</dbReference>
<evidence type="ECO:0000259" key="13">
    <source>
        <dbReference type="PROSITE" id="PS50109"/>
    </source>
</evidence>
<evidence type="ECO:0000256" key="10">
    <source>
        <dbReference type="ARBA" id="ARBA00023012"/>
    </source>
</evidence>
<evidence type="ECO:0000256" key="1">
    <source>
        <dbReference type="ARBA" id="ARBA00000085"/>
    </source>
</evidence>
<dbReference type="InterPro" id="IPR035965">
    <property type="entry name" value="PAS-like_dom_sf"/>
</dbReference>
<name>A0ABW4MZT4_9CAUL</name>
<dbReference type="RefSeq" id="WP_377284361.1">
    <property type="nucleotide sequence ID" value="NZ_JBHRSI010000015.1"/>
</dbReference>
<feature type="transmembrane region" description="Helical" evidence="12">
    <location>
        <begin position="38"/>
        <end position="57"/>
    </location>
</feature>
<keyword evidence="4" id="KW-0808">Transferase</keyword>
<dbReference type="SUPFAM" id="SSF55785">
    <property type="entry name" value="PYP-like sensor domain (PAS domain)"/>
    <property type="match status" value="1"/>
</dbReference>
<dbReference type="PANTHER" id="PTHR42878">
    <property type="entry name" value="TWO-COMPONENT HISTIDINE KINASE"/>
    <property type="match status" value="1"/>
</dbReference>
<dbReference type="PANTHER" id="PTHR42878:SF7">
    <property type="entry name" value="SENSOR HISTIDINE KINASE GLRK"/>
    <property type="match status" value="1"/>
</dbReference>
<keyword evidence="8" id="KW-0067">ATP-binding</keyword>
<dbReference type="InterPro" id="IPR003594">
    <property type="entry name" value="HATPase_dom"/>
</dbReference>
<dbReference type="SUPFAM" id="SSF47384">
    <property type="entry name" value="Homodimeric domain of signal transducing histidine kinase"/>
    <property type="match status" value="1"/>
</dbReference>
<evidence type="ECO:0000256" key="6">
    <source>
        <dbReference type="ARBA" id="ARBA00022741"/>
    </source>
</evidence>
<dbReference type="InterPro" id="IPR005467">
    <property type="entry name" value="His_kinase_dom"/>
</dbReference>
<evidence type="ECO:0000313" key="15">
    <source>
        <dbReference type="Proteomes" id="UP001597237"/>
    </source>
</evidence>
<dbReference type="InterPro" id="IPR004358">
    <property type="entry name" value="Sig_transdc_His_kin-like_C"/>
</dbReference>
<protein>
    <recommendedName>
        <fullName evidence="3">histidine kinase</fullName>
        <ecNumber evidence="3">2.7.13.3</ecNumber>
    </recommendedName>
</protein>
<evidence type="ECO:0000256" key="5">
    <source>
        <dbReference type="ARBA" id="ARBA00022692"/>
    </source>
</evidence>
<gene>
    <name evidence="14" type="ORF">ACFSC0_07405</name>
</gene>
<dbReference type="PROSITE" id="PS50109">
    <property type="entry name" value="HIS_KIN"/>
    <property type="match status" value="1"/>
</dbReference>
<evidence type="ECO:0000256" key="9">
    <source>
        <dbReference type="ARBA" id="ARBA00022989"/>
    </source>
</evidence>
<keyword evidence="6" id="KW-0547">Nucleotide-binding</keyword>
<evidence type="ECO:0000256" key="2">
    <source>
        <dbReference type="ARBA" id="ARBA00004141"/>
    </source>
</evidence>
<keyword evidence="15" id="KW-1185">Reference proteome</keyword>